<dbReference type="SUPFAM" id="SSF88713">
    <property type="entry name" value="Glycoside hydrolase/deacetylase"/>
    <property type="match status" value="1"/>
</dbReference>
<evidence type="ECO:0000313" key="4">
    <source>
        <dbReference type="EMBL" id="MEQ2366331.1"/>
    </source>
</evidence>
<evidence type="ECO:0000256" key="1">
    <source>
        <dbReference type="ARBA" id="ARBA00022723"/>
    </source>
</evidence>
<dbReference type="Gene3D" id="3.20.20.370">
    <property type="entry name" value="Glycoside hydrolase/deacetylase"/>
    <property type="match status" value="1"/>
</dbReference>
<dbReference type="PANTHER" id="PTHR10587">
    <property type="entry name" value="GLYCOSYL TRANSFERASE-RELATED"/>
    <property type="match status" value="1"/>
</dbReference>
<dbReference type="PROSITE" id="PS51677">
    <property type="entry name" value="NODB"/>
    <property type="match status" value="1"/>
</dbReference>
<comment type="caution">
    <text evidence="4">The sequence shown here is derived from an EMBL/GenBank/DDBJ whole genome shotgun (WGS) entry which is preliminary data.</text>
</comment>
<dbReference type="EC" id="3.-.-.-" evidence="4"/>
<evidence type="ECO:0000256" key="2">
    <source>
        <dbReference type="ARBA" id="ARBA00022801"/>
    </source>
</evidence>
<dbReference type="Pfam" id="PF01522">
    <property type="entry name" value="Polysacc_deac_1"/>
    <property type="match status" value="1"/>
</dbReference>
<gene>
    <name evidence="4" type="ORF">WMO25_14785</name>
</gene>
<dbReference type="InterPro" id="IPR002509">
    <property type="entry name" value="NODB_dom"/>
</dbReference>
<keyword evidence="5" id="KW-1185">Reference proteome</keyword>
<name>A0ABV1B9Z6_9FIRM</name>
<evidence type="ECO:0000313" key="5">
    <source>
        <dbReference type="Proteomes" id="UP001469749"/>
    </source>
</evidence>
<dbReference type="EMBL" id="JBBMEK010000247">
    <property type="protein sequence ID" value="MEQ2366331.1"/>
    <property type="molecule type" value="Genomic_DNA"/>
</dbReference>
<keyword evidence="2 4" id="KW-0378">Hydrolase</keyword>
<dbReference type="PROSITE" id="PS51257">
    <property type="entry name" value="PROKAR_LIPOPROTEIN"/>
    <property type="match status" value="1"/>
</dbReference>
<dbReference type="GO" id="GO:0016787">
    <property type="term" value="F:hydrolase activity"/>
    <property type="evidence" value="ECO:0007669"/>
    <property type="project" value="UniProtKB-KW"/>
</dbReference>
<accession>A0ABV1B9Z6</accession>
<dbReference type="CDD" id="cd10954">
    <property type="entry name" value="CE4_CtAXE_like"/>
    <property type="match status" value="1"/>
</dbReference>
<reference evidence="4 5" key="1">
    <citation type="submission" date="2024-03" db="EMBL/GenBank/DDBJ databases">
        <title>Human intestinal bacterial collection.</title>
        <authorList>
            <person name="Pauvert C."/>
            <person name="Hitch T.C.A."/>
            <person name="Clavel T."/>
        </authorList>
    </citation>
    <scope>NUCLEOTIDE SEQUENCE [LARGE SCALE GENOMIC DNA]</scope>
    <source>
        <strain evidence="4 5">CLA-AA-H190</strain>
    </source>
</reference>
<dbReference type="RefSeq" id="WP_349085940.1">
    <property type="nucleotide sequence ID" value="NZ_JBBMEK010000247.1"/>
</dbReference>
<keyword evidence="1" id="KW-0479">Metal-binding</keyword>
<evidence type="ECO:0000259" key="3">
    <source>
        <dbReference type="PROSITE" id="PS51677"/>
    </source>
</evidence>
<feature type="domain" description="NodB homology" evidence="3">
    <location>
        <begin position="87"/>
        <end position="269"/>
    </location>
</feature>
<dbReference type="Proteomes" id="UP001469749">
    <property type="component" value="Unassembled WGS sequence"/>
</dbReference>
<dbReference type="PANTHER" id="PTHR10587:SF133">
    <property type="entry name" value="CHITIN DEACETYLASE 1-RELATED"/>
    <property type="match status" value="1"/>
</dbReference>
<dbReference type="InterPro" id="IPR011330">
    <property type="entry name" value="Glyco_hydro/deAcase_b/a-brl"/>
</dbReference>
<dbReference type="InterPro" id="IPR050248">
    <property type="entry name" value="Polysacc_deacetylase_ArnD"/>
</dbReference>
<organism evidence="4 5">
    <name type="scientific">Coprococcus intestinihominis</name>
    <dbReference type="NCBI Taxonomy" id="3133154"/>
    <lineage>
        <taxon>Bacteria</taxon>
        <taxon>Bacillati</taxon>
        <taxon>Bacillota</taxon>
        <taxon>Clostridia</taxon>
        <taxon>Lachnospirales</taxon>
        <taxon>Lachnospiraceae</taxon>
        <taxon>Coprococcus</taxon>
    </lineage>
</organism>
<proteinExistence type="predicted"/>
<protein>
    <submittedName>
        <fullName evidence="4">Polysaccharide deacetylase family protein</fullName>
        <ecNumber evidence="4">3.-.-.-</ecNumber>
    </submittedName>
</protein>
<sequence length="300" mass="33448">MKRLKKLAGMIGLVILLCGIMTGCSGKRLYSEEELTQIHDVVGAVEQITKEFQYVIGDSMQSLLEDSSSRADLMDYVSTRKYDPDKKIIALTFDDGPSTADTNGTSDLLDVLEQYDSRATFFCVGNNINDKSCPLLKRMVELGCEVGNHSYDHAQLTKLDAQGVHDEIDTTNELIKKYSGRDCRIIRPPYGAADNDIVPANVSQPFIMWDVDTEDWKSLNASKVIASVERYRNQDWDGAVILMHDIHPTTVEACKTLIPELVNAGYQLVTVSELAYLKGVKLEPGKSYWGIGEKSTETDY</sequence>